<dbReference type="RefSeq" id="WP_073290491.1">
    <property type="nucleotide sequence ID" value="NZ_FRCP01000021.1"/>
</dbReference>
<dbReference type="PRINTS" id="PR00107">
    <property type="entry name" value="PHOSPHOCPHPR"/>
</dbReference>
<evidence type="ECO:0000259" key="4">
    <source>
        <dbReference type="PROSITE" id="PS51350"/>
    </source>
</evidence>
<dbReference type="PROSITE" id="PS51350">
    <property type="entry name" value="PTS_HPR_DOM"/>
    <property type="match status" value="1"/>
</dbReference>
<dbReference type="AlphaFoldDB" id="A0A1M7MJT3"/>
<keyword evidence="2" id="KW-0963">Cytoplasm</keyword>
<proteinExistence type="predicted"/>
<evidence type="ECO:0000313" key="5">
    <source>
        <dbReference type="EMBL" id="SHM91111.1"/>
    </source>
</evidence>
<dbReference type="CDD" id="cd00367">
    <property type="entry name" value="PTS-HPr_like"/>
    <property type="match status" value="1"/>
</dbReference>
<name>A0A1M7MJT3_9FIRM</name>
<feature type="domain" description="HPr" evidence="4">
    <location>
        <begin position="1"/>
        <end position="85"/>
    </location>
</feature>
<reference evidence="5 6" key="1">
    <citation type="submission" date="2016-11" db="EMBL/GenBank/DDBJ databases">
        <authorList>
            <person name="Jaros S."/>
            <person name="Januszkiewicz K."/>
            <person name="Wedrychowicz H."/>
        </authorList>
    </citation>
    <scope>NUCLEOTIDE SEQUENCE [LARGE SCALE GENOMIC DNA]</scope>
    <source>
        <strain evidence="5 6">DSM 15930</strain>
    </source>
</reference>
<protein>
    <submittedName>
        <fullName evidence="5">Phosphocarrier protein</fullName>
    </submittedName>
</protein>
<dbReference type="STRING" id="1120996.SAMN02746066_03871"/>
<dbReference type="InterPro" id="IPR035895">
    <property type="entry name" value="HPr-like_sf"/>
</dbReference>
<evidence type="ECO:0000313" key="6">
    <source>
        <dbReference type="Proteomes" id="UP000184038"/>
    </source>
</evidence>
<gene>
    <name evidence="5" type="ORF">SAMN02746066_03871</name>
</gene>
<evidence type="ECO:0000256" key="3">
    <source>
        <dbReference type="ARBA" id="ARBA00022683"/>
    </source>
</evidence>
<comment type="subcellular location">
    <subcellularLocation>
        <location evidence="1">Cytoplasm</location>
    </subcellularLocation>
</comment>
<dbReference type="Proteomes" id="UP000184038">
    <property type="component" value="Unassembled WGS sequence"/>
</dbReference>
<dbReference type="InterPro" id="IPR000032">
    <property type="entry name" value="HPr-like"/>
</dbReference>
<dbReference type="PANTHER" id="PTHR33705:SF2">
    <property type="entry name" value="PHOSPHOCARRIER PROTEIN NPR"/>
    <property type="match status" value="1"/>
</dbReference>
<sequence length="85" mass="9243">MKQFNYVITDEAGIHARPAGLLVKEAKNYSSKITLEANGKAAEATKLLAIMGMAVKNGTTVTVTVEGEDEEKACVEMEQFFKANF</sequence>
<dbReference type="EMBL" id="FRCP01000021">
    <property type="protein sequence ID" value="SHM91111.1"/>
    <property type="molecule type" value="Genomic_DNA"/>
</dbReference>
<dbReference type="InterPro" id="IPR050399">
    <property type="entry name" value="HPr"/>
</dbReference>
<dbReference type="Pfam" id="PF00381">
    <property type="entry name" value="PTS-HPr"/>
    <property type="match status" value="1"/>
</dbReference>
<accession>A0A1M7MJT3</accession>
<dbReference type="PANTHER" id="PTHR33705">
    <property type="entry name" value="PHOSPHOCARRIER PROTEIN HPR"/>
    <property type="match status" value="1"/>
</dbReference>
<evidence type="ECO:0000256" key="2">
    <source>
        <dbReference type="ARBA" id="ARBA00022490"/>
    </source>
</evidence>
<keyword evidence="3" id="KW-0598">Phosphotransferase system</keyword>
<dbReference type="SUPFAM" id="SSF55594">
    <property type="entry name" value="HPr-like"/>
    <property type="match status" value="1"/>
</dbReference>
<dbReference type="OrthoDB" id="9809047at2"/>
<dbReference type="Gene3D" id="3.30.1340.10">
    <property type="entry name" value="HPr-like"/>
    <property type="match status" value="1"/>
</dbReference>
<keyword evidence="6" id="KW-1185">Reference proteome</keyword>
<organism evidence="5 6">
    <name type="scientific">Anaerosporobacter mobilis DSM 15930</name>
    <dbReference type="NCBI Taxonomy" id="1120996"/>
    <lineage>
        <taxon>Bacteria</taxon>
        <taxon>Bacillati</taxon>
        <taxon>Bacillota</taxon>
        <taxon>Clostridia</taxon>
        <taxon>Lachnospirales</taxon>
        <taxon>Lachnospiraceae</taxon>
        <taxon>Anaerosporobacter</taxon>
    </lineage>
</organism>
<dbReference type="GO" id="GO:0009401">
    <property type="term" value="P:phosphoenolpyruvate-dependent sugar phosphotransferase system"/>
    <property type="evidence" value="ECO:0007669"/>
    <property type="project" value="UniProtKB-KW"/>
</dbReference>
<dbReference type="NCBIfam" id="TIGR01003">
    <property type="entry name" value="PTS_HPr_family"/>
    <property type="match status" value="1"/>
</dbReference>
<evidence type="ECO:0000256" key="1">
    <source>
        <dbReference type="ARBA" id="ARBA00004496"/>
    </source>
</evidence>
<dbReference type="GO" id="GO:0005737">
    <property type="term" value="C:cytoplasm"/>
    <property type="evidence" value="ECO:0007669"/>
    <property type="project" value="UniProtKB-SubCell"/>
</dbReference>